<evidence type="ECO:0008006" key="4">
    <source>
        <dbReference type="Google" id="ProtNLM"/>
    </source>
</evidence>
<feature type="compositionally biased region" description="Polar residues" evidence="1">
    <location>
        <begin position="149"/>
        <end position="168"/>
    </location>
</feature>
<dbReference type="Proteomes" id="UP000683360">
    <property type="component" value="Unassembled WGS sequence"/>
</dbReference>
<accession>A0A8S3QSR8</accession>
<gene>
    <name evidence="2" type="ORF">MEDL_12694</name>
</gene>
<keyword evidence="3" id="KW-1185">Reference proteome</keyword>
<feature type="region of interest" description="Disordered" evidence="1">
    <location>
        <begin position="149"/>
        <end position="208"/>
    </location>
</feature>
<dbReference type="AlphaFoldDB" id="A0A8S3QSR8"/>
<evidence type="ECO:0000313" key="3">
    <source>
        <dbReference type="Proteomes" id="UP000683360"/>
    </source>
</evidence>
<reference evidence="2" key="1">
    <citation type="submission" date="2021-03" db="EMBL/GenBank/DDBJ databases">
        <authorList>
            <person name="Bekaert M."/>
        </authorList>
    </citation>
    <scope>NUCLEOTIDE SEQUENCE</scope>
</reference>
<sequence>MKRRFNKEETSSARRQLQYIRQLDGETIEEYAERVHFLTMDGYYRSNNDIIDQIGTEAFLRGCQEKEAARIVIEKKSKDYKRITEMDQLYTQRQVTFSDVGNSDHSPQRPSALQYNQRFDKEDGSLKSNIEDLVSIIGQLLKDRRSNISTTQPLSQSNFRSPQNSRFPSPQRRPNPYEEQPNISPSFQRTSSSHTPEDQYLNKTGSGH</sequence>
<proteinExistence type="predicted"/>
<comment type="caution">
    <text evidence="2">The sequence shown here is derived from an EMBL/GenBank/DDBJ whole genome shotgun (WGS) entry which is preliminary data.</text>
</comment>
<organism evidence="2 3">
    <name type="scientific">Mytilus edulis</name>
    <name type="common">Blue mussel</name>
    <dbReference type="NCBI Taxonomy" id="6550"/>
    <lineage>
        <taxon>Eukaryota</taxon>
        <taxon>Metazoa</taxon>
        <taxon>Spiralia</taxon>
        <taxon>Lophotrochozoa</taxon>
        <taxon>Mollusca</taxon>
        <taxon>Bivalvia</taxon>
        <taxon>Autobranchia</taxon>
        <taxon>Pteriomorphia</taxon>
        <taxon>Mytilida</taxon>
        <taxon>Mytiloidea</taxon>
        <taxon>Mytilidae</taxon>
        <taxon>Mytilinae</taxon>
        <taxon>Mytilus</taxon>
    </lineage>
</organism>
<protein>
    <recommendedName>
        <fullName evidence="4">Retrotransposon gag domain-containing protein</fullName>
    </recommendedName>
</protein>
<name>A0A8S3QSR8_MYTED</name>
<dbReference type="EMBL" id="CAJPWZ010000656">
    <property type="protein sequence ID" value="CAG2197906.1"/>
    <property type="molecule type" value="Genomic_DNA"/>
</dbReference>
<feature type="compositionally biased region" description="Polar residues" evidence="1">
    <location>
        <begin position="181"/>
        <end position="194"/>
    </location>
</feature>
<dbReference type="OrthoDB" id="10363794at2759"/>
<evidence type="ECO:0000313" key="2">
    <source>
        <dbReference type="EMBL" id="CAG2197906.1"/>
    </source>
</evidence>
<evidence type="ECO:0000256" key="1">
    <source>
        <dbReference type="SAM" id="MobiDB-lite"/>
    </source>
</evidence>